<accession>A0A8S1IQJ3</accession>
<dbReference type="Proteomes" id="UP000708148">
    <property type="component" value="Unassembled WGS sequence"/>
</dbReference>
<feature type="chain" id="PRO_5035751348" description="Secreted protein" evidence="1">
    <location>
        <begin position="38"/>
        <end position="118"/>
    </location>
</feature>
<evidence type="ECO:0008006" key="4">
    <source>
        <dbReference type="Google" id="ProtNLM"/>
    </source>
</evidence>
<name>A0A8S1IQJ3_9CHLO</name>
<evidence type="ECO:0000313" key="3">
    <source>
        <dbReference type="Proteomes" id="UP000708148"/>
    </source>
</evidence>
<proteinExistence type="predicted"/>
<gene>
    <name evidence="2" type="ORF">OSTQU699_LOCUS2409</name>
</gene>
<comment type="caution">
    <text evidence="2">The sequence shown here is derived from an EMBL/GenBank/DDBJ whole genome shotgun (WGS) entry which is preliminary data.</text>
</comment>
<keyword evidence="3" id="KW-1185">Reference proteome</keyword>
<organism evidence="2 3">
    <name type="scientific">Ostreobium quekettii</name>
    <dbReference type="NCBI Taxonomy" id="121088"/>
    <lineage>
        <taxon>Eukaryota</taxon>
        <taxon>Viridiplantae</taxon>
        <taxon>Chlorophyta</taxon>
        <taxon>core chlorophytes</taxon>
        <taxon>Ulvophyceae</taxon>
        <taxon>TCBD clade</taxon>
        <taxon>Bryopsidales</taxon>
        <taxon>Ostreobineae</taxon>
        <taxon>Ostreobiaceae</taxon>
        <taxon>Ostreobium</taxon>
    </lineage>
</organism>
<feature type="signal peptide" evidence="1">
    <location>
        <begin position="1"/>
        <end position="37"/>
    </location>
</feature>
<dbReference type="EMBL" id="CAJHUC010000596">
    <property type="protein sequence ID" value="CAD7697048.1"/>
    <property type="molecule type" value="Genomic_DNA"/>
</dbReference>
<evidence type="ECO:0000256" key="1">
    <source>
        <dbReference type="SAM" id="SignalP"/>
    </source>
</evidence>
<dbReference type="AlphaFoldDB" id="A0A8S1IQJ3"/>
<keyword evidence="1" id="KW-0732">Signal</keyword>
<reference evidence="2" key="1">
    <citation type="submission" date="2020-12" db="EMBL/GenBank/DDBJ databases">
        <authorList>
            <person name="Iha C."/>
        </authorList>
    </citation>
    <scope>NUCLEOTIDE SEQUENCE</scope>
</reference>
<sequence>MQRCAWKMVHAPVCNRSAYAMSPLLLPLLLPVSVARGGNGVLWCTFLSDFRFPTMQPSWPKVDWNCSALKACDGVTTVRPIIDRMARIGILHNRMEHGALFPASELQIVESLAFRDRL</sequence>
<evidence type="ECO:0000313" key="2">
    <source>
        <dbReference type="EMBL" id="CAD7697048.1"/>
    </source>
</evidence>
<protein>
    <recommendedName>
        <fullName evidence="4">Secreted protein</fullName>
    </recommendedName>
</protein>